<keyword evidence="7 11" id="KW-0328">Glycosyltransferase</keyword>
<evidence type="ECO:0000256" key="4">
    <source>
        <dbReference type="ARBA" id="ARBA00011991"/>
    </source>
</evidence>
<sequence length="358" mass="38604">MRQEELKQFIADIEPLNLEVAKQMETYLDGLTKPVGSLGKLEQLMIQLAGVQGTMDIKTKPCATVIMCSDNGVCDQGVSSCPQEVTATVTYNFTRGITGVNKLSQFAGSDIHIVDIGVKADFKHPLIHNRKIAYGTQDMSIQSAMTYEQAMEAIEVGIEETNKLIENGYEIFGTGEMGIGNTTTSAAITAALLKLDVEEVTGKGSGAKDQVFNSKINAIKKAFQVNQPDPNDPIDVLAKVGGYDLAGLVGVYLAAAHGKKVVVIDGFIAAAAALVAYKLCPTVKDYMVASHLSKEVGMQKLLMEIGLEPHLNLEMRLGEGSGCPILFNLIEMAKYTLLGMGTFEDAGVDKSNYMHIWK</sequence>
<feature type="active site" description="Proton acceptor" evidence="11">
    <location>
        <position position="319"/>
    </location>
</feature>
<accession>A0AA42DKJ2</accession>
<dbReference type="RefSeq" id="WP_271011197.1">
    <property type="nucleotide sequence ID" value="NZ_JAQIFT010000016.1"/>
</dbReference>
<name>A0AA42DKJ2_9FIRM</name>
<dbReference type="Proteomes" id="UP001169242">
    <property type="component" value="Unassembled WGS sequence"/>
</dbReference>
<comment type="catalytic activity">
    <reaction evidence="10 11">
        <text>5,6-dimethylbenzimidazole + nicotinate beta-D-ribonucleotide = alpha-ribazole 5'-phosphate + nicotinate + H(+)</text>
        <dbReference type="Rhea" id="RHEA:11196"/>
        <dbReference type="ChEBI" id="CHEBI:15378"/>
        <dbReference type="ChEBI" id="CHEBI:15890"/>
        <dbReference type="ChEBI" id="CHEBI:32544"/>
        <dbReference type="ChEBI" id="CHEBI:57502"/>
        <dbReference type="ChEBI" id="CHEBI:57918"/>
        <dbReference type="EC" id="2.4.2.21"/>
    </reaction>
</comment>
<dbReference type="GO" id="GO:0008939">
    <property type="term" value="F:nicotinate-nucleotide-dimethylbenzimidazole phosphoribosyltransferase activity"/>
    <property type="evidence" value="ECO:0007669"/>
    <property type="project" value="UniProtKB-UniRule"/>
</dbReference>
<organism evidence="12 13">
    <name type="scientific">Holtiella tumoricola</name>
    <dbReference type="NCBI Taxonomy" id="3018743"/>
    <lineage>
        <taxon>Bacteria</taxon>
        <taxon>Bacillati</taxon>
        <taxon>Bacillota</taxon>
        <taxon>Clostridia</taxon>
        <taxon>Lachnospirales</taxon>
        <taxon>Cellulosilyticaceae</taxon>
        <taxon>Holtiella</taxon>
    </lineage>
</organism>
<comment type="pathway">
    <text evidence="2 11">Nucleoside biosynthesis; alpha-ribazole biosynthesis; alpha-ribazole from 5,6-dimethylbenzimidazole: step 1/2.</text>
</comment>
<dbReference type="PANTHER" id="PTHR43463:SF1">
    <property type="entry name" value="NICOTINATE-NUCLEOTIDE--DIMETHYLBENZIMIDAZOLE PHOSPHORIBOSYLTRANSFERASE"/>
    <property type="match status" value="1"/>
</dbReference>
<comment type="similarity">
    <text evidence="3 11">Belongs to the CobT family.</text>
</comment>
<dbReference type="SUPFAM" id="SSF52733">
    <property type="entry name" value="Nicotinate mononucleotide:5,6-dimethylbenzimidazole phosphoribosyltransferase (CobT)"/>
    <property type="match status" value="1"/>
</dbReference>
<dbReference type="FunFam" id="3.40.50.10210:FF:000001">
    <property type="entry name" value="Nicotinate-nucleotide--dimethylbenzimidazole phosphoribosyltransferase"/>
    <property type="match status" value="1"/>
</dbReference>
<dbReference type="CDD" id="cd02439">
    <property type="entry name" value="DMB-PRT_CobT"/>
    <property type="match status" value="1"/>
</dbReference>
<keyword evidence="8 11" id="KW-0808">Transferase</keyword>
<dbReference type="EC" id="2.4.2.21" evidence="4 11"/>
<keyword evidence="6 11" id="KW-0169">Cobalamin biosynthesis</keyword>
<dbReference type="Pfam" id="PF02277">
    <property type="entry name" value="DBI_PRT"/>
    <property type="match status" value="1"/>
</dbReference>
<dbReference type="InterPro" id="IPR036087">
    <property type="entry name" value="Nict_dMeBzImd_PRibTrfase_sf"/>
</dbReference>
<evidence type="ECO:0000256" key="10">
    <source>
        <dbReference type="ARBA" id="ARBA00047340"/>
    </source>
</evidence>
<dbReference type="Gene3D" id="3.40.50.10210">
    <property type="match status" value="1"/>
</dbReference>
<keyword evidence="13" id="KW-1185">Reference proteome</keyword>
<proteinExistence type="inferred from homology"/>
<evidence type="ECO:0000256" key="11">
    <source>
        <dbReference type="HAMAP-Rule" id="MF_00230"/>
    </source>
</evidence>
<evidence type="ECO:0000313" key="12">
    <source>
        <dbReference type="EMBL" id="MDA3730620.1"/>
    </source>
</evidence>
<evidence type="ECO:0000256" key="9">
    <source>
        <dbReference type="ARBA" id="ARBA00030686"/>
    </source>
</evidence>
<evidence type="ECO:0000256" key="6">
    <source>
        <dbReference type="ARBA" id="ARBA00022573"/>
    </source>
</evidence>
<comment type="caution">
    <text evidence="12">The sequence shown here is derived from an EMBL/GenBank/DDBJ whole genome shotgun (WGS) entry which is preliminary data.</text>
</comment>
<evidence type="ECO:0000256" key="1">
    <source>
        <dbReference type="ARBA" id="ARBA00002197"/>
    </source>
</evidence>
<dbReference type="InterPro" id="IPR023195">
    <property type="entry name" value="Nict_dMeBzImd_PRibTrfase_N"/>
</dbReference>
<dbReference type="NCBIfam" id="NF000996">
    <property type="entry name" value="PRK00105.1"/>
    <property type="match status" value="1"/>
</dbReference>
<protein>
    <recommendedName>
        <fullName evidence="5 11">Nicotinate-nucleotide--dimethylbenzimidazole phosphoribosyltransferase</fullName>
        <shortName evidence="11">NN:DBI PRT</shortName>
        <ecNumber evidence="4 11">2.4.2.21</ecNumber>
    </recommendedName>
    <alternativeName>
        <fullName evidence="9 11">N(1)-alpha-phosphoribosyltransferase</fullName>
    </alternativeName>
</protein>
<dbReference type="InterPro" id="IPR017846">
    <property type="entry name" value="Nict_dMeBzImd_PRibTrfase_bact"/>
</dbReference>
<evidence type="ECO:0000256" key="8">
    <source>
        <dbReference type="ARBA" id="ARBA00022679"/>
    </source>
</evidence>
<dbReference type="HAMAP" id="MF_00230">
    <property type="entry name" value="CobT"/>
    <property type="match status" value="1"/>
</dbReference>
<gene>
    <name evidence="11 12" type="primary">cobT</name>
    <name evidence="12" type="ORF">PBV87_03795</name>
</gene>
<evidence type="ECO:0000256" key="7">
    <source>
        <dbReference type="ARBA" id="ARBA00022676"/>
    </source>
</evidence>
<dbReference type="NCBIfam" id="TIGR03160">
    <property type="entry name" value="cobT_DBIPRT"/>
    <property type="match status" value="1"/>
</dbReference>
<evidence type="ECO:0000256" key="2">
    <source>
        <dbReference type="ARBA" id="ARBA00005049"/>
    </source>
</evidence>
<dbReference type="AlphaFoldDB" id="A0AA42DKJ2"/>
<evidence type="ECO:0000256" key="3">
    <source>
        <dbReference type="ARBA" id="ARBA00007110"/>
    </source>
</evidence>
<reference evidence="12" key="1">
    <citation type="journal article" date="2023" name="Int. J. Syst. Evol. Microbiol.">
        <title>&lt;i&gt;Holtiella tumoricola&lt;/i&gt; gen. nov. sp. nov., isolated from a human clinical sample.</title>
        <authorList>
            <person name="Allen-Vercoe E."/>
            <person name="Daigneault M.C."/>
            <person name="Vancuren S.J."/>
            <person name="Cochrane K."/>
            <person name="O'Neal L.L."/>
            <person name="Sankaranarayanan K."/>
            <person name="Lawson P.A."/>
        </authorList>
    </citation>
    <scope>NUCLEOTIDE SEQUENCE</scope>
    <source>
        <strain evidence="12">CC70A</strain>
    </source>
</reference>
<evidence type="ECO:0000313" key="13">
    <source>
        <dbReference type="Proteomes" id="UP001169242"/>
    </source>
</evidence>
<comment type="function">
    <text evidence="1 11">Catalyzes the synthesis of alpha-ribazole-5'-phosphate from nicotinate mononucleotide (NAMN) and 5,6-dimethylbenzimidazole (DMB).</text>
</comment>
<evidence type="ECO:0000256" key="5">
    <source>
        <dbReference type="ARBA" id="ARBA00015486"/>
    </source>
</evidence>
<dbReference type="GO" id="GO:0009236">
    <property type="term" value="P:cobalamin biosynthetic process"/>
    <property type="evidence" value="ECO:0007669"/>
    <property type="project" value="UniProtKB-UniRule"/>
</dbReference>
<dbReference type="InterPro" id="IPR003200">
    <property type="entry name" value="Nict_dMeBzImd_PRibTrfase"/>
</dbReference>
<dbReference type="Gene3D" id="1.10.1610.10">
    <property type="match status" value="1"/>
</dbReference>
<dbReference type="EMBL" id="JAQIFT010000016">
    <property type="protein sequence ID" value="MDA3730620.1"/>
    <property type="molecule type" value="Genomic_DNA"/>
</dbReference>
<dbReference type="PANTHER" id="PTHR43463">
    <property type="entry name" value="NICOTINATE-NUCLEOTIDE--DIMETHYLBENZIMIDAZOLE PHOSPHORIBOSYLTRANSFERASE"/>
    <property type="match status" value="1"/>
</dbReference>